<evidence type="ECO:0000256" key="1">
    <source>
        <dbReference type="ARBA" id="ARBA00022443"/>
    </source>
</evidence>
<name>A0ABQ6MVK5_9STRA</name>
<evidence type="ECO:0000256" key="7">
    <source>
        <dbReference type="PROSITE-ProRule" id="PRU10141"/>
    </source>
</evidence>
<gene>
    <name evidence="11" type="ORF">TeGR_g9510</name>
</gene>
<feature type="compositionally biased region" description="Polar residues" evidence="8">
    <location>
        <begin position="445"/>
        <end position="467"/>
    </location>
</feature>
<evidence type="ECO:0000256" key="5">
    <source>
        <dbReference type="ARBA" id="ARBA00022840"/>
    </source>
</evidence>
<protein>
    <submittedName>
        <fullName evidence="11">Uncharacterized protein</fullName>
    </submittedName>
</protein>
<dbReference type="PANTHER" id="PTHR48016">
    <property type="entry name" value="MAP KINASE KINASE KINASE SSK2-RELATED-RELATED"/>
    <property type="match status" value="1"/>
</dbReference>
<keyword evidence="1 6" id="KW-0728">SH3 domain</keyword>
<evidence type="ECO:0000256" key="4">
    <source>
        <dbReference type="ARBA" id="ARBA00022777"/>
    </source>
</evidence>
<sequence>MRTLPFGYLRHSLIGRGSFGTVHVASNSETGELMALKQLRLPLSHAHSDLSSQLNQALMTFQTEVEVVSRLRHPHVVGYLGMCESVVKTGPSPAHSVSVFMEYCPGGTLADLLSDFGPLQPRLAASYVRQMLLGLAYLHHCGVAHRDIKGANVLVAEEAPKRQSSKSPSSGKKEGEPVTLKLADFGSARDLYEGGGGGGSAQKTLLPGTPLWSAPEVIRNEARTPADWEKADVWSLGCVLIEMVTGKPPFKDSFDNVQQALMGIATPSTTFPSFPEGMTVLGRDFLGSAVVRDADSRLTPQQLLHHPYSSFSSRSSSAATSQWSSSRRTPPVSPGTHTGVGGSNNNNMIFNAVSRINQAGGTSPNPNLNGKNMLRPISSNSAPTSSKPSAPGSLVNLLEGISISKAGGGVLGGEQELKKLEKVEKERKKARRERRQKKKAAGGRTSSASVGGSPAVLSSPNSTPNTDSKVRRGKSESPALRGGWAGEGGGVDVSSIQSQQTSFMDRLRSKTASPEVPASPTGPVESPRVKSFRNRFPSSSGKKKEKEEEGGLEAELGVGDDEFEAEEDGGQTARLLFDDVGGSAGAGEGGGGEEKREEIVPTQAAFIAKMWLDSARVLLSQRVGAEGGRDGGEEKVYNTGLGDGDDMYKIHDEDDLYQYDEAYQEEFAESYTDFNYDWDVTGQGGPELDWGGVEVAGDAVEGLVVEDIDAGWGVEEGGSAEGAPAVTTIARSTAAFESTDQTELGFPEDTFIAVTNEDQSGWWFGFILPDAFQGEGGVEMFQELGEAEKTDMMTRSGWFPETFVCSV</sequence>
<keyword evidence="12" id="KW-1185">Reference proteome</keyword>
<dbReference type="InterPro" id="IPR008271">
    <property type="entry name" value="Ser/Thr_kinase_AS"/>
</dbReference>
<dbReference type="InterPro" id="IPR050538">
    <property type="entry name" value="MAP_kinase_kinase_kinase"/>
</dbReference>
<feature type="domain" description="Protein kinase" evidence="10">
    <location>
        <begin position="8"/>
        <end position="309"/>
    </location>
</feature>
<dbReference type="CDD" id="cd06606">
    <property type="entry name" value="STKc_MAPKKK"/>
    <property type="match status" value="1"/>
</dbReference>
<dbReference type="Gene3D" id="1.10.510.10">
    <property type="entry name" value="Transferase(Phosphotransferase) domain 1"/>
    <property type="match status" value="1"/>
</dbReference>
<dbReference type="SMART" id="SM00220">
    <property type="entry name" value="S_TKc"/>
    <property type="match status" value="1"/>
</dbReference>
<evidence type="ECO:0000256" key="8">
    <source>
        <dbReference type="SAM" id="MobiDB-lite"/>
    </source>
</evidence>
<evidence type="ECO:0000256" key="2">
    <source>
        <dbReference type="ARBA" id="ARBA00022679"/>
    </source>
</evidence>
<dbReference type="Gene3D" id="2.30.30.40">
    <property type="entry name" value="SH3 Domains"/>
    <property type="match status" value="1"/>
</dbReference>
<dbReference type="InterPro" id="IPR017441">
    <property type="entry name" value="Protein_kinase_ATP_BS"/>
</dbReference>
<evidence type="ECO:0000313" key="11">
    <source>
        <dbReference type="EMBL" id="GMI34331.1"/>
    </source>
</evidence>
<dbReference type="InterPro" id="IPR036028">
    <property type="entry name" value="SH3-like_dom_sf"/>
</dbReference>
<dbReference type="Pfam" id="PF00069">
    <property type="entry name" value="Pkinase"/>
    <property type="match status" value="1"/>
</dbReference>
<feature type="binding site" evidence="7">
    <location>
        <position position="37"/>
    </location>
    <ligand>
        <name>ATP</name>
        <dbReference type="ChEBI" id="CHEBI:30616"/>
    </ligand>
</feature>
<feature type="domain" description="SH3" evidence="9">
    <location>
        <begin position="725"/>
        <end position="807"/>
    </location>
</feature>
<feature type="region of interest" description="Disordered" evidence="8">
    <location>
        <begin position="158"/>
        <end position="179"/>
    </location>
</feature>
<dbReference type="Gene3D" id="3.30.200.20">
    <property type="entry name" value="Phosphorylase Kinase, domain 1"/>
    <property type="match status" value="1"/>
</dbReference>
<dbReference type="InterPro" id="IPR001452">
    <property type="entry name" value="SH3_domain"/>
</dbReference>
<dbReference type="EMBL" id="BRYB01000630">
    <property type="protein sequence ID" value="GMI34331.1"/>
    <property type="molecule type" value="Genomic_DNA"/>
</dbReference>
<dbReference type="InterPro" id="IPR011009">
    <property type="entry name" value="Kinase-like_dom_sf"/>
</dbReference>
<dbReference type="PANTHER" id="PTHR48016:SF56">
    <property type="entry name" value="MAPKK KINASE"/>
    <property type="match status" value="1"/>
</dbReference>
<evidence type="ECO:0000259" key="9">
    <source>
        <dbReference type="PROSITE" id="PS50002"/>
    </source>
</evidence>
<feature type="region of interest" description="Disordered" evidence="8">
    <location>
        <begin position="422"/>
        <end position="560"/>
    </location>
</feature>
<evidence type="ECO:0000313" key="12">
    <source>
        <dbReference type="Proteomes" id="UP001165060"/>
    </source>
</evidence>
<feature type="compositionally biased region" description="Polar residues" evidence="8">
    <location>
        <begin position="494"/>
        <end position="503"/>
    </location>
</feature>
<dbReference type="PROSITE" id="PS00107">
    <property type="entry name" value="PROTEIN_KINASE_ATP"/>
    <property type="match status" value="1"/>
</dbReference>
<dbReference type="PROSITE" id="PS50002">
    <property type="entry name" value="SH3"/>
    <property type="match status" value="1"/>
</dbReference>
<dbReference type="PROSITE" id="PS50011">
    <property type="entry name" value="PROTEIN_KINASE_DOM"/>
    <property type="match status" value="1"/>
</dbReference>
<comment type="caution">
    <text evidence="11">The sequence shown here is derived from an EMBL/GenBank/DDBJ whole genome shotgun (WGS) entry which is preliminary data.</text>
</comment>
<dbReference type="SUPFAM" id="SSF56112">
    <property type="entry name" value="Protein kinase-like (PK-like)"/>
    <property type="match status" value="1"/>
</dbReference>
<feature type="compositionally biased region" description="Low complexity" evidence="8">
    <location>
        <begin position="376"/>
        <end position="391"/>
    </location>
</feature>
<evidence type="ECO:0000259" key="10">
    <source>
        <dbReference type="PROSITE" id="PS50011"/>
    </source>
</evidence>
<feature type="region of interest" description="Disordered" evidence="8">
    <location>
        <begin position="578"/>
        <end position="597"/>
    </location>
</feature>
<feature type="compositionally biased region" description="Low complexity" evidence="8">
    <location>
        <begin position="309"/>
        <end position="328"/>
    </location>
</feature>
<keyword evidence="5 7" id="KW-0067">ATP-binding</keyword>
<feature type="compositionally biased region" description="Acidic residues" evidence="8">
    <location>
        <begin position="550"/>
        <end position="560"/>
    </location>
</feature>
<dbReference type="InterPro" id="IPR000719">
    <property type="entry name" value="Prot_kinase_dom"/>
</dbReference>
<keyword evidence="2" id="KW-0808">Transferase</keyword>
<feature type="compositionally biased region" description="Basic residues" evidence="8">
    <location>
        <begin position="428"/>
        <end position="441"/>
    </location>
</feature>
<dbReference type="Proteomes" id="UP001165060">
    <property type="component" value="Unassembled WGS sequence"/>
</dbReference>
<organism evidence="11 12">
    <name type="scientific">Tetraparma gracilis</name>
    <dbReference type="NCBI Taxonomy" id="2962635"/>
    <lineage>
        <taxon>Eukaryota</taxon>
        <taxon>Sar</taxon>
        <taxon>Stramenopiles</taxon>
        <taxon>Ochrophyta</taxon>
        <taxon>Bolidophyceae</taxon>
        <taxon>Parmales</taxon>
        <taxon>Triparmaceae</taxon>
        <taxon>Tetraparma</taxon>
    </lineage>
</organism>
<reference evidence="11 12" key="1">
    <citation type="journal article" date="2023" name="Commun. Biol.">
        <title>Genome analysis of Parmales, the sister group of diatoms, reveals the evolutionary specialization of diatoms from phago-mixotrophs to photoautotrophs.</title>
        <authorList>
            <person name="Ban H."/>
            <person name="Sato S."/>
            <person name="Yoshikawa S."/>
            <person name="Yamada K."/>
            <person name="Nakamura Y."/>
            <person name="Ichinomiya M."/>
            <person name="Sato N."/>
            <person name="Blanc-Mathieu R."/>
            <person name="Endo H."/>
            <person name="Kuwata A."/>
            <person name="Ogata H."/>
        </authorList>
    </citation>
    <scope>NUCLEOTIDE SEQUENCE [LARGE SCALE GENOMIC DNA]</scope>
</reference>
<evidence type="ECO:0000256" key="6">
    <source>
        <dbReference type="PROSITE-ProRule" id="PRU00192"/>
    </source>
</evidence>
<feature type="region of interest" description="Disordered" evidence="8">
    <location>
        <begin position="307"/>
        <end position="391"/>
    </location>
</feature>
<accession>A0ABQ6MVK5</accession>
<evidence type="ECO:0000256" key="3">
    <source>
        <dbReference type="ARBA" id="ARBA00022741"/>
    </source>
</evidence>
<dbReference type="SUPFAM" id="SSF50044">
    <property type="entry name" value="SH3-domain"/>
    <property type="match status" value="1"/>
</dbReference>
<proteinExistence type="predicted"/>
<keyword evidence="4" id="KW-0418">Kinase</keyword>
<dbReference type="PROSITE" id="PS00108">
    <property type="entry name" value="PROTEIN_KINASE_ST"/>
    <property type="match status" value="1"/>
</dbReference>
<feature type="compositionally biased region" description="Polar residues" evidence="8">
    <location>
        <begin position="343"/>
        <end position="370"/>
    </location>
</feature>
<keyword evidence="3 7" id="KW-0547">Nucleotide-binding</keyword>